<evidence type="ECO:0000256" key="1">
    <source>
        <dbReference type="ARBA" id="ARBA00022729"/>
    </source>
</evidence>
<proteinExistence type="predicted"/>
<comment type="caution">
    <text evidence="2">The sequence shown here is derived from an EMBL/GenBank/DDBJ whole genome shotgun (WGS) entry which is preliminary data.</text>
</comment>
<dbReference type="AlphaFoldDB" id="A0A8J5QNF7"/>
<evidence type="ECO:0000313" key="3">
    <source>
        <dbReference type="Proteomes" id="UP000694255"/>
    </source>
</evidence>
<evidence type="ECO:0000313" key="2">
    <source>
        <dbReference type="EMBL" id="KAG7663533.1"/>
    </source>
</evidence>
<organism evidence="2 3">
    <name type="scientific">[Candida] subhashii</name>
    <dbReference type="NCBI Taxonomy" id="561895"/>
    <lineage>
        <taxon>Eukaryota</taxon>
        <taxon>Fungi</taxon>
        <taxon>Dikarya</taxon>
        <taxon>Ascomycota</taxon>
        <taxon>Saccharomycotina</taxon>
        <taxon>Pichiomycetes</taxon>
        <taxon>Debaryomycetaceae</taxon>
        <taxon>Spathaspora</taxon>
    </lineage>
</organism>
<reference evidence="2 3" key="1">
    <citation type="journal article" date="2021" name="DNA Res.">
        <title>Genome analysis of Candida subhashii reveals its hybrid nature and dual mitochondrial genome conformations.</title>
        <authorList>
            <person name="Mixao V."/>
            <person name="Hegedusova E."/>
            <person name="Saus E."/>
            <person name="Pryszcz L.P."/>
            <person name="Cillingova A."/>
            <person name="Nosek J."/>
            <person name="Gabaldon T."/>
        </authorList>
    </citation>
    <scope>NUCLEOTIDE SEQUENCE [LARGE SCALE GENOMIC DNA]</scope>
    <source>
        <strain evidence="2 3">CBS 10753</strain>
    </source>
</reference>
<dbReference type="Proteomes" id="UP000694255">
    <property type="component" value="Unassembled WGS sequence"/>
</dbReference>
<keyword evidence="3" id="KW-1185">Reference proteome</keyword>
<dbReference type="PANTHER" id="PTHR24373">
    <property type="entry name" value="SLIT RELATED LEUCINE-RICH REPEAT NEURONAL PROTEIN"/>
    <property type="match status" value="1"/>
</dbReference>
<dbReference type="InterPro" id="IPR050328">
    <property type="entry name" value="Dev_Immune_Receptor"/>
</dbReference>
<gene>
    <name evidence="2" type="ORF">J8A68_002917</name>
</gene>
<dbReference type="OrthoDB" id="4073735at2759"/>
<name>A0A8J5QNF7_9ASCO</name>
<dbReference type="PANTHER" id="PTHR24373:SF370">
    <property type="entry name" value="FISH-LIPS, ISOFORM E"/>
    <property type="match status" value="1"/>
</dbReference>
<sequence>MAETHQLGSSRKKQRRCLELFNLPDNLIKLIIFFIPEETLETYLDIPFLGGYAADRVFQFVEIVPSYSPPDDEWRRRTPRSQVPLEAFKSISKRKLLGEEFLDYFSQIEHGASGGTYRRLKAYEFIQLSKTHPKFIPKIVHFILLDQFICIEKSFPHILKNLPRIDISYGNYNKLPSCSLSSQYKIFQVLDVPSEYIDERLLRNITSLCTDTIPKLSDESWGEIIQELEVTASLDEVSRLFPNLRRLKLVNRINVSEDSFPEFPSLEFLQLSIEQFFEELDISHLVNLREFAAETLFGLDELERIKFPVGIERIILTGVESDLEENLESLDSIESYPNLKEFRIGHGNIMTPTEAFSNDLSYPQSLQKLEVSLFDFTIGADSEEPFVTIGENFPLPNNLKVLHLDTYMGLYQPDKWELPQSLRVLSIYNDAFGEAFEESGYPAENWSCAVFPDSLLELSLNVEKLEGITFPKSLRGLELTFDSGELLKSLNFLELENLVQLKLTWKDSPELIVQFPSSLKTLDLSKSWVEEKIIIEAPNLKRVELPKNRFETLDTTNFQIPDSVEHLSIDVSGKGLSRIEPNIFPKQLRVLKVDASLTSDLLNQLQLGSFSKLERLDLRWNKITCLSNNFPPSLKSICLDNNPISKFSSATVFSELPNLREISMASTKIKEYFQPDESILEFPSSLVALNLADNELSTGVASKLRLSGCTQLQELCLVGNPEMADVQTIVDVIKSSCPDMVELALDTSHVTEEGDNFLLGMKAKKIFPGHARYMNV</sequence>
<dbReference type="EMBL" id="JAGSYN010000135">
    <property type="protein sequence ID" value="KAG7663533.1"/>
    <property type="molecule type" value="Genomic_DNA"/>
</dbReference>
<keyword evidence="1" id="KW-0732">Signal</keyword>
<dbReference type="GO" id="GO:0031012">
    <property type="term" value="C:extracellular matrix"/>
    <property type="evidence" value="ECO:0007669"/>
    <property type="project" value="TreeGrafter"/>
</dbReference>
<protein>
    <submittedName>
        <fullName evidence="2">Uncharacterized protein</fullName>
    </submittedName>
</protein>
<dbReference type="RefSeq" id="XP_049263765.1">
    <property type="nucleotide sequence ID" value="XM_049406718.1"/>
</dbReference>
<dbReference type="GeneID" id="73469718"/>
<accession>A0A8J5QNF7</accession>